<feature type="transmembrane region" description="Helical" evidence="5">
    <location>
        <begin position="83"/>
        <end position="105"/>
    </location>
</feature>
<gene>
    <name evidence="7" type="ORF">ACFSCS_06175</name>
</gene>
<evidence type="ECO:0000256" key="5">
    <source>
        <dbReference type="SAM" id="Phobius"/>
    </source>
</evidence>
<sequence>MSQPTGQELPTTAFRAVRGARNATLLVFAVNGMNFASWASRIPEVKQALDLSAGELGTVLLAVSAGSLLGLPLSGRIAQRFGVARAMLGGIVVACSGVLLAAAGIDAFTSRWMLMAGLFLTGLGMGVWDVSMNLEGTAVEQGLRRAIMPWFHAAFSGGTVLAALLGVGVIALGVPIWAHLAVAQVLCLLAGLWAARRFLPVGAQTEEHEDAPALARSPWTEPRTLLIGVVALAAAFTEGTANDWLAVAFVEGHQLPHWAGVLALAVFLTAMTAGRVLGTGLLDRHGRVAVLRGLLALAAVGCALVVFGGPVLAFVGAALWGVGASMGFPVGMSAAADDPRGAPQRISVVSTIGYTAFLAGPPLLGWLGDHTGVLHALLAVGAMLVVAFFVTPAADPQRALRRG</sequence>
<keyword evidence="3 5" id="KW-1133">Transmembrane helix</keyword>
<feature type="transmembrane region" description="Helical" evidence="5">
    <location>
        <begin position="373"/>
        <end position="394"/>
    </location>
</feature>
<dbReference type="Proteomes" id="UP001597326">
    <property type="component" value="Unassembled WGS sequence"/>
</dbReference>
<organism evidence="7 8">
    <name type="scientific">Luteococcus peritonei</name>
    <dbReference type="NCBI Taxonomy" id="88874"/>
    <lineage>
        <taxon>Bacteria</taxon>
        <taxon>Bacillati</taxon>
        <taxon>Actinomycetota</taxon>
        <taxon>Actinomycetes</taxon>
        <taxon>Propionibacteriales</taxon>
        <taxon>Propionibacteriaceae</taxon>
        <taxon>Luteococcus</taxon>
    </lineage>
</organism>
<feature type="transmembrane region" description="Helical" evidence="5">
    <location>
        <begin position="289"/>
        <end position="307"/>
    </location>
</feature>
<feature type="domain" description="Major facilitator superfamily (MFS) profile" evidence="6">
    <location>
        <begin position="20"/>
        <end position="399"/>
    </location>
</feature>
<dbReference type="EMBL" id="JBHUFZ010000015">
    <property type="protein sequence ID" value="MFD1889777.1"/>
    <property type="molecule type" value="Genomic_DNA"/>
</dbReference>
<feature type="transmembrane region" description="Helical" evidence="5">
    <location>
        <begin position="20"/>
        <end position="39"/>
    </location>
</feature>
<feature type="transmembrane region" description="Helical" evidence="5">
    <location>
        <begin position="111"/>
        <end position="130"/>
    </location>
</feature>
<dbReference type="PROSITE" id="PS50850">
    <property type="entry name" value="MFS"/>
    <property type="match status" value="1"/>
</dbReference>
<dbReference type="RefSeq" id="WP_343873395.1">
    <property type="nucleotide sequence ID" value="NZ_BAAAIX010000016.1"/>
</dbReference>
<accession>A0ABW4RTW8</accession>
<comment type="subcellular location">
    <subcellularLocation>
        <location evidence="1">Cell membrane</location>
        <topology evidence="1">Multi-pass membrane protein</topology>
    </subcellularLocation>
</comment>
<keyword evidence="4 5" id="KW-0472">Membrane</keyword>
<dbReference type="Pfam" id="PF07690">
    <property type="entry name" value="MFS_1"/>
    <property type="match status" value="1"/>
</dbReference>
<keyword evidence="8" id="KW-1185">Reference proteome</keyword>
<dbReference type="PANTHER" id="PTHR23514:SF13">
    <property type="entry name" value="INNER MEMBRANE PROTEIN YBJJ"/>
    <property type="match status" value="1"/>
</dbReference>
<dbReference type="CDD" id="cd17393">
    <property type="entry name" value="MFS_MosC_like"/>
    <property type="match status" value="1"/>
</dbReference>
<dbReference type="InterPro" id="IPR011701">
    <property type="entry name" value="MFS"/>
</dbReference>
<dbReference type="Gene3D" id="1.20.1250.20">
    <property type="entry name" value="MFS general substrate transporter like domains"/>
    <property type="match status" value="2"/>
</dbReference>
<feature type="transmembrane region" description="Helical" evidence="5">
    <location>
        <begin position="313"/>
        <end position="336"/>
    </location>
</feature>
<reference evidence="8" key="1">
    <citation type="journal article" date="2019" name="Int. J. Syst. Evol. Microbiol.">
        <title>The Global Catalogue of Microorganisms (GCM) 10K type strain sequencing project: providing services to taxonomists for standard genome sequencing and annotation.</title>
        <authorList>
            <consortium name="The Broad Institute Genomics Platform"/>
            <consortium name="The Broad Institute Genome Sequencing Center for Infectious Disease"/>
            <person name="Wu L."/>
            <person name="Ma J."/>
        </authorList>
    </citation>
    <scope>NUCLEOTIDE SEQUENCE [LARGE SCALE GENOMIC DNA]</scope>
    <source>
        <strain evidence="8">CAIM 431</strain>
    </source>
</reference>
<feature type="transmembrane region" description="Helical" evidence="5">
    <location>
        <begin position="257"/>
        <end position="277"/>
    </location>
</feature>
<dbReference type="PANTHER" id="PTHR23514">
    <property type="entry name" value="BYPASS OF STOP CODON PROTEIN 6"/>
    <property type="match status" value="1"/>
</dbReference>
<dbReference type="InterPro" id="IPR051788">
    <property type="entry name" value="MFS_Transporter"/>
</dbReference>
<feature type="transmembrane region" description="Helical" evidence="5">
    <location>
        <begin position="348"/>
        <end position="367"/>
    </location>
</feature>
<evidence type="ECO:0000259" key="6">
    <source>
        <dbReference type="PROSITE" id="PS50850"/>
    </source>
</evidence>
<protein>
    <submittedName>
        <fullName evidence="7">MFS transporter</fullName>
    </submittedName>
</protein>
<feature type="transmembrane region" description="Helical" evidence="5">
    <location>
        <begin position="225"/>
        <end position="245"/>
    </location>
</feature>
<comment type="caution">
    <text evidence="7">The sequence shown here is derived from an EMBL/GenBank/DDBJ whole genome shotgun (WGS) entry which is preliminary data.</text>
</comment>
<feature type="transmembrane region" description="Helical" evidence="5">
    <location>
        <begin position="150"/>
        <end position="170"/>
    </location>
</feature>
<evidence type="ECO:0000256" key="4">
    <source>
        <dbReference type="ARBA" id="ARBA00023136"/>
    </source>
</evidence>
<evidence type="ECO:0000256" key="3">
    <source>
        <dbReference type="ARBA" id="ARBA00022989"/>
    </source>
</evidence>
<dbReference type="InterPro" id="IPR036259">
    <property type="entry name" value="MFS_trans_sf"/>
</dbReference>
<proteinExistence type="predicted"/>
<dbReference type="InterPro" id="IPR020846">
    <property type="entry name" value="MFS_dom"/>
</dbReference>
<feature type="transmembrane region" description="Helical" evidence="5">
    <location>
        <begin position="176"/>
        <end position="195"/>
    </location>
</feature>
<evidence type="ECO:0000313" key="8">
    <source>
        <dbReference type="Proteomes" id="UP001597326"/>
    </source>
</evidence>
<evidence type="ECO:0000256" key="1">
    <source>
        <dbReference type="ARBA" id="ARBA00004651"/>
    </source>
</evidence>
<keyword evidence="2 5" id="KW-0812">Transmembrane</keyword>
<evidence type="ECO:0000313" key="7">
    <source>
        <dbReference type="EMBL" id="MFD1889777.1"/>
    </source>
</evidence>
<evidence type="ECO:0000256" key="2">
    <source>
        <dbReference type="ARBA" id="ARBA00022692"/>
    </source>
</evidence>
<feature type="transmembrane region" description="Helical" evidence="5">
    <location>
        <begin position="51"/>
        <end position="71"/>
    </location>
</feature>
<dbReference type="SUPFAM" id="SSF103473">
    <property type="entry name" value="MFS general substrate transporter"/>
    <property type="match status" value="1"/>
</dbReference>
<name>A0ABW4RTW8_9ACTN</name>